<proteinExistence type="predicted"/>
<accession>A0ABT8QPR2</accession>
<gene>
    <name evidence="2" type="ORF">M8H41_10675</name>
</gene>
<sequence>FFYRSGSLFFWRFLCFWLTFILAFICWVVRDTSMGKFFLTTLLAVAEIERNTIIERTQTGKSIEDKGRF</sequence>
<organism evidence="2 3">
    <name type="scientific">Desulfosporosinus nitroreducens</name>
    <dbReference type="NCBI Taxonomy" id="2018668"/>
    <lineage>
        <taxon>Bacteria</taxon>
        <taxon>Bacillati</taxon>
        <taxon>Bacillota</taxon>
        <taxon>Clostridia</taxon>
        <taxon>Eubacteriales</taxon>
        <taxon>Desulfitobacteriaceae</taxon>
        <taxon>Desulfosporosinus</taxon>
    </lineage>
</organism>
<keyword evidence="1" id="KW-0812">Transmembrane</keyword>
<keyword evidence="1" id="KW-1133">Transmembrane helix</keyword>
<dbReference type="Gene3D" id="6.10.250.10">
    <property type="match status" value="1"/>
</dbReference>
<feature type="transmembrane region" description="Helical" evidence="1">
    <location>
        <begin position="6"/>
        <end position="29"/>
    </location>
</feature>
<reference evidence="2" key="1">
    <citation type="submission" date="2022-05" db="EMBL/GenBank/DDBJ databases">
        <title>Expanded diversity of anoxic marine methylotrophy in a Black Sea sulfate reducing microorganism.</title>
        <authorList>
            <person name="Fischer P.Q."/>
            <person name="Stams A.J.M."/>
            <person name="Villanueva L."/>
            <person name="Sousa D.Z."/>
        </authorList>
    </citation>
    <scope>NUCLEOTIDE SEQUENCE</scope>
    <source>
        <strain evidence="2">P130</strain>
    </source>
</reference>
<dbReference type="EMBL" id="JAMJEV010000008">
    <property type="protein sequence ID" value="MDO0823316.1"/>
    <property type="molecule type" value="Genomic_DNA"/>
</dbReference>
<comment type="caution">
    <text evidence="2">The sequence shown here is derived from an EMBL/GenBank/DDBJ whole genome shotgun (WGS) entry which is preliminary data.</text>
</comment>
<dbReference type="InterPro" id="IPR036162">
    <property type="entry name" value="Resolvase-like_N_sf"/>
</dbReference>
<dbReference type="Proteomes" id="UP001176021">
    <property type="component" value="Unassembled WGS sequence"/>
</dbReference>
<protein>
    <submittedName>
        <fullName evidence="2">Recombinase family protein</fullName>
    </submittedName>
</protein>
<feature type="non-terminal residue" evidence="2">
    <location>
        <position position="1"/>
    </location>
</feature>
<evidence type="ECO:0000256" key="1">
    <source>
        <dbReference type="SAM" id="Phobius"/>
    </source>
</evidence>
<dbReference type="SUPFAM" id="SSF53041">
    <property type="entry name" value="Resolvase-like"/>
    <property type="match status" value="1"/>
</dbReference>
<name>A0ABT8QPR2_9FIRM</name>
<evidence type="ECO:0000313" key="3">
    <source>
        <dbReference type="Proteomes" id="UP001176021"/>
    </source>
</evidence>
<keyword evidence="1" id="KW-0472">Membrane</keyword>
<evidence type="ECO:0000313" key="2">
    <source>
        <dbReference type="EMBL" id="MDO0823316.1"/>
    </source>
</evidence>
<keyword evidence="3" id="KW-1185">Reference proteome</keyword>